<dbReference type="InterPro" id="IPR037595">
    <property type="entry name" value="RGP_fam"/>
</dbReference>
<proteinExistence type="inferred from homology"/>
<dbReference type="EMBL" id="JBFOLK010000009">
    <property type="protein sequence ID" value="KAL2485190.1"/>
    <property type="molecule type" value="Genomic_DNA"/>
</dbReference>
<gene>
    <name evidence="5" type="ORF">Adt_29946</name>
</gene>
<organism evidence="5 6">
    <name type="scientific">Abeliophyllum distichum</name>
    <dbReference type="NCBI Taxonomy" id="126358"/>
    <lineage>
        <taxon>Eukaryota</taxon>
        <taxon>Viridiplantae</taxon>
        <taxon>Streptophyta</taxon>
        <taxon>Embryophyta</taxon>
        <taxon>Tracheophyta</taxon>
        <taxon>Spermatophyta</taxon>
        <taxon>Magnoliopsida</taxon>
        <taxon>eudicotyledons</taxon>
        <taxon>Gunneridae</taxon>
        <taxon>Pentapetalae</taxon>
        <taxon>asterids</taxon>
        <taxon>lamiids</taxon>
        <taxon>Lamiales</taxon>
        <taxon>Oleaceae</taxon>
        <taxon>Forsythieae</taxon>
        <taxon>Abeliophyllum</taxon>
    </lineage>
</organism>
<name>A0ABD1R9U6_9LAMI</name>
<dbReference type="PANTHER" id="PTHR31682:SF44">
    <property type="entry name" value="UDP-ARABINOPYRANOSE MUTASE 3"/>
    <property type="match status" value="1"/>
</dbReference>
<evidence type="ECO:0000256" key="1">
    <source>
        <dbReference type="ARBA" id="ARBA00004555"/>
    </source>
</evidence>
<evidence type="ECO:0000313" key="5">
    <source>
        <dbReference type="EMBL" id="KAL2485190.1"/>
    </source>
</evidence>
<evidence type="ECO:0000256" key="2">
    <source>
        <dbReference type="ARBA" id="ARBA00008986"/>
    </source>
</evidence>
<sequence length="102" mass="11770">MVTEDISKSSPPLKDELDIVIPTIRNLNFLKMWRPFFKLYHLIIVQDGDPSKVIRVPKGFDYKLYNRNDIKKFWAQSLPAQNPPFSTAKNPGKFLLGFATSD</sequence>
<dbReference type="GO" id="GO:0071555">
    <property type="term" value="P:cell wall organization"/>
    <property type="evidence" value="ECO:0007669"/>
    <property type="project" value="UniProtKB-KW"/>
</dbReference>
<evidence type="ECO:0000313" key="6">
    <source>
        <dbReference type="Proteomes" id="UP001604336"/>
    </source>
</evidence>
<dbReference type="Pfam" id="PF03214">
    <property type="entry name" value="RGP"/>
    <property type="match status" value="1"/>
</dbReference>
<comment type="similarity">
    <text evidence="2">Belongs to the RGP family.</text>
</comment>
<reference evidence="6" key="1">
    <citation type="submission" date="2024-07" db="EMBL/GenBank/DDBJ databases">
        <title>Two chromosome-level genome assemblies of Korean endemic species Abeliophyllum distichum and Forsythia ovata (Oleaceae).</title>
        <authorList>
            <person name="Jang H."/>
        </authorList>
    </citation>
    <scope>NUCLEOTIDE SEQUENCE [LARGE SCALE GENOMIC DNA]</scope>
</reference>
<protein>
    <submittedName>
        <fullName evidence="5">UDP-arabinopyranose mutase 3</fullName>
    </submittedName>
</protein>
<accession>A0ABD1R9U6</accession>
<keyword evidence="6" id="KW-1185">Reference proteome</keyword>
<dbReference type="PANTHER" id="PTHR31682">
    <property type="entry name" value="UDP-ARABINOSE MUTASE"/>
    <property type="match status" value="1"/>
</dbReference>
<dbReference type="Proteomes" id="UP001604336">
    <property type="component" value="Unassembled WGS sequence"/>
</dbReference>
<keyword evidence="3" id="KW-0333">Golgi apparatus</keyword>
<comment type="subcellular location">
    <subcellularLocation>
        <location evidence="1">Golgi apparatus</location>
    </subcellularLocation>
</comment>
<keyword evidence="4" id="KW-0961">Cell wall biogenesis/degradation</keyword>
<comment type="caution">
    <text evidence="5">The sequence shown here is derived from an EMBL/GenBank/DDBJ whole genome shotgun (WGS) entry which is preliminary data.</text>
</comment>
<evidence type="ECO:0000256" key="3">
    <source>
        <dbReference type="ARBA" id="ARBA00023034"/>
    </source>
</evidence>
<evidence type="ECO:0000256" key="4">
    <source>
        <dbReference type="ARBA" id="ARBA00023316"/>
    </source>
</evidence>
<dbReference type="GO" id="GO:0005794">
    <property type="term" value="C:Golgi apparatus"/>
    <property type="evidence" value="ECO:0007669"/>
    <property type="project" value="UniProtKB-SubCell"/>
</dbReference>
<dbReference type="AlphaFoldDB" id="A0ABD1R9U6"/>